<protein>
    <submittedName>
        <fullName evidence="5">Uncharacterized protein</fullName>
    </submittedName>
</protein>
<name>A0A8C7AHH6_NEOVI</name>
<reference evidence="5" key="2">
    <citation type="submission" date="2025-09" db="UniProtKB">
        <authorList>
            <consortium name="Ensembl"/>
        </authorList>
    </citation>
    <scope>IDENTIFICATION</scope>
</reference>
<reference evidence="5" key="1">
    <citation type="submission" date="2025-08" db="UniProtKB">
        <authorList>
            <consortium name="Ensembl"/>
        </authorList>
    </citation>
    <scope>IDENTIFICATION</scope>
</reference>
<proteinExistence type="inferred from homology"/>
<dbReference type="GO" id="GO:0005681">
    <property type="term" value="C:spliceosomal complex"/>
    <property type="evidence" value="ECO:0007669"/>
    <property type="project" value="TreeGrafter"/>
</dbReference>
<accession>A0A8C7AHH6</accession>
<keyword evidence="3" id="KW-0539">Nucleus</keyword>
<sequence length="169" mass="19018">MFLQSRFNTASLVLFHRILCSTSPKTKRAKASILIEPTLCTLDRKMKEVEREPPEGKKQAESLQPPTSSRIWLHRGQSGYIDTLFQKQKPIRCELHKCCPEGGSADSSPSAKWRTCDHEHMSCLWCRQVMGCQTQKQRHVLHSQSGQEGGRIVECVLCGCMNGQTKCGG</sequence>
<evidence type="ECO:0000256" key="1">
    <source>
        <dbReference type="ARBA" id="ARBA00004123"/>
    </source>
</evidence>
<dbReference type="GO" id="GO:0000398">
    <property type="term" value="P:mRNA splicing, via spliceosome"/>
    <property type="evidence" value="ECO:0007669"/>
    <property type="project" value="TreeGrafter"/>
</dbReference>
<evidence type="ECO:0000256" key="3">
    <source>
        <dbReference type="ARBA" id="ARBA00023242"/>
    </source>
</evidence>
<evidence type="ECO:0000313" key="5">
    <source>
        <dbReference type="Ensembl" id="ENSNVIP00000008597.1"/>
    </source>
</evidence>
<comment type="subcellular location">
    <subcellularLocation>
        <location evidence="1">Nucleus</location>
    </subcellularLocation>
</comment>
<dbReference type="Pfam" id="PF01125">
    <property type="entry name" value="BUD31"/>
    <property type="match status" value="1"/>
</dbReference>
<dbReference type="InterPro" id="IPR001748">
    <property type="entry name" value="BUD31"/>
</dbReference>
<dbReference type="PANTHER" id="PTHR19411:SF0">
    <property type="entry name" value="PROTEIN BUD31 HOMOLOG"/>
    <property type="match status" value="1"/>
</dbReference>
<evidence type="ECO:0000256" key="2">
    <source>
        <dbReference type="ARBA" id="ARBA00005287"/>
    </source>
</evidence>
<evidence type="ECO:0000313" key="6">
    <source>
        <dbReference type="Proteomes" id="UP000694425"/>
    </source>
</evidence>
<dbReference type="Proteomes" id="UP000694425">
    <property type="component" value="Unplaced"/>
</dbReference>
<dbReference type="AlphaFoldDB" id="A0A8C7AHH6"/>
<feature type="region of interest" description="Disordered" evidence="4">
    <location>
        <begin position="47"/>
        <end position="68"/>
    </location>
</feature>
<dbReference type="Ensembl" id="ENSNVIT00000010063.1">
    <property type="protein sequence ID" value="ENSNVIP00000008597.1"/>
    <property type="gene ID" value="ENSNVIG00000006820.1"/>
</dbReference>
<dbReference type="PRINTS" id="PR00322">
    <property type="entry name" value="G10"/>
</dbReference>
<organism evidence="5 6">
    <name type="scientific">Neovison vison</name>
    <name type="common">American mink</name>
    <name type="synonym">Mustela vison</name>
    <dbReference type="NCBI Taxonomy" id="452646"/>
    <lineage>
        <taxon>Eukaryota</taxon>
        <taxon>Metazoa</taxon>
        <taxon>Chordata</taxon>
        <taxon>Craniata</taxon>
        <taxon>Vertebrata</taxon>
        <taxon>Euteleostomi</taxon>
        <taxon>Mammalia</taxon>
        <taxon>Eutheria</taxon>
        <taxon>Laurasiatheria</taxon>
        <taxon>Carnivora</taxon>
        <taxon>Caniformia</taxon>
        <taxon>Musteloidea</taxon>
        <taxon>Mustelidae</taxon>
        <taxon>Mustelinae</taxon>
        <taxon>Neogale</taxon>
    </lineage>
</organism>
<evidence type="ECO:0000256" key="4">
    <source>
        <dbReference type="SAM" id="MobiDB-lite"/>
    </source>
</evidence>
<comment type="similarity">
    <text evidence="2">Belongs to the BUD31 (G10) family.</text>
</comment>
<feature type="compositionally biased region" description="Basic and acidic residues" evidence="4">
    <location>
        <begin position="47"/>
        <end position="60"/>
    </location>
</feature>
<dbReference type="PANTHER" id="PTHR19411">
    <property type="entry name" value="PROTEIN BUD31-RELATED"/>
    <property type="match status" value="1"/>
</dbReference>
<keyword evidence="6" id="KW-1185">Reference proteome</keyword>